<feature type="transmembrane region" description="Helical" evidence="6">
    <location>
        <begin position="77"/>
        <end position="97"/>
    </location>
</feature>
<evidence type="ECO:0000256" key="6">
    <source>
        <dbReference type="SAM" id="Phobius"/>
    </source>
</evidence>
<sequence length="141" mass="15954">MSHFTMIFETYLKRTSSFIRFLAVGVVNTMIGLTIMFLLMHAVGMSYWLSTFFGNMTGAIASYFLNRSFTFDSHVPIAKGGFRFAAVICSCYFFSYTISRMLSVGISSDFPLQEKDFAVIGGTAIYTVTNYLGQKYFVFKK</sequence>
<dbReference type="Pfam" id="PF04138">
    <property type="entry name" value="GtrA_DPMS_TM"/>
    <property type="match status" value="1"/>
</dbReference>
<feature type="domain" description="GtrA/DPMS transmembrane" evidence="7">
    <location>
        <begin position="20"/>
        <end position="139"/>
    </location>
</feature>
<evidence type="ECO:0000259" key="7">
    <source>
        <dbReference type="Pfam" id="PF04138"/>
    </source>
</evidence>
<protein>
    <submittedName>
        <fullName evidence="8">GtrA-like protein</fullName>
    </submittedName>
</protein>
<feature type="transmembrane region" description="Helical" evidence="6">
    <location>
        <begin position="46"/>
        <end position="65"/>
    </location>
</feature>
<keyword evidence="5 6" id="KW-0472">Membrane</keyword>
<evidence type="ECO:0000313" key="8">
    <source>
        <dbReference type="EMBL" id="AIE58789.1"/>
    </source>
</evidence>
<evidence type="ECO:0000256" key="2">
    <source>
        <dbReference type="ARBA" id="ARBA00009399"/>
    </source>
</evidence>
<evidence type="ECO:0000256" key="1">
    <source>
        <dbReference type="ARBA" id="ARBA00004141"/>
    </source>
</evidence>
<feature type="transmembrane region" description="Helical" evidence="6">
    <location>
        <begin position="117"/>
        <end position="133"/>
    </location>
</feature>
<dbReference type="Proteomes" id="UP000027602">
    <property type="component" value="Chromosome"/>
</dbReference>
<reference evidence="8 9" key="1">
    <citation type="journal article" date="2015" name="BMC Genomics">
        <title>Transcriptome analysis of thermophilic methylotrophic Bacillus methanolicus MGA3 using RNA-sequencing provides detailed insights into its previously uncharted transcriptional landscape.</title>
        <authorList>
            <person name="Irla M."/>
            <person name="Neshat A."/>
            <person name="Brautaset T."/>
            <person name="Ruckert C."/>
            <person name="Kalinowski J."/>
            <person name="Wendisch V.F."/>
        </authorList>
    </citation>
    <scope>NUCLEOTIDE SEQUENCE [LARGE SCALE GENOMIC DNA]</scope>
    <source>
        <strain evidence="9">MGA3 / ATCC 53907</strain>
    </source>
</reference>
<keyword evidence="3 6" id="KW-0812">Transmembrane</keyword>
<dbReference type="GO" id="GO:0000271">
    <property type="term" value="P:polysaccharide biosynthetic process"/>
    <property type="evidence" value="ECO:0007669"/>
    <property type="project" value="InterPro"/>
</dbReference>
<comment type="subcellular location">
    <subcellularLocation>
        <location evidence="1">Membrane</location>
        <topology evidence="1">Multi-pass membrane protein</topology>
    </subcellularLocation>
</comment>
<dbReference type="STRING" id="796606.BMMGA3_01575"/>
<dbReference type="GO" id="GO:0005886">
    <property type="term" value="C:plasma membrane"/>
    <property type="evidence" value="ECO:0007669"/>
    <property type="project" value="TreeGrafter"/>
</dbReference>
<dbReference type="AlphaFoldDB" id="A0A068LM58"/>
<name>A0A068LM58_BACMM</name>
<gene>
    <name evidence="8" type="ORF">BMMGA3_01575</name>
</gene>
<evidence type="ECO:0000256" key="4">
    <source>
        <dbReference type="ARBA" id="ARBA00022989"/>
    </source>
</evidence>
<feature type="transmembrane region" description="Helical" evidence="6">
    <location>
        <begin position="21"/>
        <end position="40"/>
    </location>
</feature>
<dbReference type="InterPro" id="IPR007267">
    <property type="entry name" value="GtrA_DPMS_TM"/>
</dbReference>
<organism evidence="8 9">
    <name type="scientific">Bacillus methanolicus (strain MGA3 / ATCC 53907)</name>
    <dbReference type="NCBI Taxonomy" id="796606"/>
    <lineage>
        <taxon>Bacteria</taxon>
        <taxon>Bacillati</taxon>
        <taxon>Bacillota</taxon>
        <taxon>Bacilli</taxon>
        <taxon>Bacillales</taxon>
        <taxon>Bacillaceae</taxon>
        <taxon>Bacillus</taxon>
    </lineage>
</organism>
<evidence type="ECO:0000256" key="5">
    <source>
        <dbReference type="ARBA" id="ARBA00023136"/>
    </source>
</evidence>
<dbReference type="KEGG" id="bmet:BMMGA3_01575"/>
<keyword evidence="4 6" id="KW-1133">Transmembrane helix</keyword>
<dbReference type="PANTHER" id="PTHR38459">
    <property type="entry name" value="PROPHAGE BACTOPRENOL-LINKED GLUCOSE TRANSLOCASE HOMOLOG"/>
    <property type="match status" value="1"/>
</dbReference>
<comment type="similarity">
    <text evidence="2">Belongs to the GtrA family.</text>
</comment>
<dbReference type="HOGENOM" id="CLU_083873_4_0_9"/>
<proteinExistence type="inferred from homology"/>
<accession>A0A068LM58</accession>
<evidence type="ECO:0000256" key="3">
    <source>
        <dbReference type="ARBA" id="ARBA00022692"/>
    </source>
</evidence>
<evidence type="ECO:0000313" key="9">
    <source>
        <dbReference type="Proteomes" id="UP000027602"/>
    </source>
</evidence>
<dbReference type="InterPro" id="IPR051401">
    <property type="entry name" value="GtrA_CellWall_Glycosyl"/>
</dbReference>
<dbReference type="EMBL" id="CP007739">
    <property type="protein sequence ID" value="AIE58789.1"/>
    <property type="molecule type" value="Genomic_DNA"/>
</dbReference>
<dbReference type="eggNOG" id="COG2246">
    <property type="taxonomic scope" value="Bacteria"/>
</dbReference>
<dbReference type="PANTHER" id="PTHR38459:SF1">
    <property type="entry name" value="PROPHAGE BACTOPRENOL-LINKED GLUCOSE TRANSLOCASE HOMOLOG"/>
    <property type="match status" value="1"/>
</dbReference>
<keyword evidence="9" id="KW-1185">Reference proteome</keyword>